<gene>
    <name evidence="1" type="ORF">SAMN04488498_103326</name>
</gene>
<reference evidence="1 2" key="1">
    <citation type="submission" date="2016-10" db="EMBL/GenBank/DDBJ databases">
        <authorList>
            <person name="Varghese N."/>
            <person name="Submissions S."/>
        </authorList>
    </citation>
    <scope>NUCLEOTIDE SEQUENCE [LARGE SCALE GENOMIC DNA]</scope>
    <source>
        <strain evidence="1 2">DSM 21822</strain>
    </source>
</reference>
<accession>A0A1I3XKW5</accession>
<organism evidence="1 2">
    <name type="scientific">Neomesorhizobium albiziae</name>
    <dbReference type="NCBI Taxonomy" id="335020"/>
    <lineage>
        <taxon>Bacteria</taxon>
        <taxon>Pseudomonadati</taxon>
        <taxon>Pseudomonadota</taxon>
        <taxon>Alphaproteobacteria</taxon>
        <taxon>Hyphomicrobiales</taxon>
        <taxon>Phyllobacteriaceae</taxon>
        <taxon>Neomesorhizobium</taxon>
    </lineage>
</organism>
<proteinExistence type="predicted"/>
<name>A0A1I3XKW5_9HYPH</name>
<keyword evidence="2" id="KW-1185">Reference proteome</keyword>
<protein>
    <submittedName>
        <fullName evidence="1">Uncharacterized protein</fullName>
    </submittedName>
</protein>
<sequence length="107" mass="11543">MFTPKCGVAVWRGSGTVGYSEGTVLKPFPDIPVPGSHYSSSNADCQLALASAFDALARQAERAGWPIGDVSVSLLMLAYRHLNKNSAGVDTVKIAMERAMKRRLTHH</sequence>
<dbReference type="EMBL" id="FOSL01000003">
    <property type="protein sequence ID" value="SFK20110.1"/>
    <property type="molecule type" value="Genomic_DNA"/>
</dbReference>
<evidence type="ECO:0000313" key="2">
    <source>
        <dbReference type="Proteomes" id="UP000323300"/>
    </source>
</evidence>
<evidence type="ECO:0000313" key="1">
    <source>
        <dbReference type="EMBL" id="SFK20110.1"/>
    </source>
</evidence>
<dbReference type="Proteomes" id="UP000323300">
    <property type="component" value="Unassembled WGS sequence"/>
</dbReference>
<dbReference type="AlphaFoldDB" id="A0A1I3XKW5"/>